<reference evidence="1" key="1">
    <citation type="submission" date="2012-07" db="EMBL/GenBank/DDBJ databases">
        <title>The Genome Sequence of Myroides odoratimimus CCUG 10230.</title>
        <authorList>
            <consortium name="The Broad Institute Genome Sequencing Platform"/>
            <person name="Earl A."/>
            <person name="Ward D."/>
            <person name="Feldgarden M."/>
            <person name="Gevers D."/>
            <person name="Huys G."/>
            <person name="Walker B."/>
            <person name="Young S.K."/>
            <person name="Zeng Q."/>
            <person name="Gargeya S."/>
            <person name="Fitzgerald M."/>
            <person name="Haas B."/>
            <person name="Abouelleil A."/>
            <person name="Alvarado L."/>
            <person name="Arachchi H.M."/>
            <person name="Berlin A.M."/>
            <person name="Chapman S.B."/>
            <person name="Goldberg J."/>
            <person name="Griggs A."/>
            <person name="Gujja S."/>
            <person name="Hansen M."/>
            <person name="Howarth C."/>
            <person name="Imamovic A."/>
            <person name="Larimer J."/>
            <person name="McCowen C."/>
            <person name="Montmayeur A."/>
            <person name="Murphy C."/>
            <person name="Neiman D."/>
            <person name="Pearson M."/>
            <person name="Priest M."/>
            <person name="Roberts A."/>
            <person name="Saif S."/>
            <person name="Shea T."/>
            <person name="Sisk P."/>
            <person name="Sykes S."/>
            <person name="Wortman J."/>
            <person name="Nusbaum C."/>
            <person name="Birren B."/>
        </authorList>
    </citation>
    <scope>NUCLEOTIDE SEQUENCE [LARGE SCALE GENOMIC DNA]</scope>
    <source>
        <strain evidence="1">CCUG 10230</strain>
    </source>
</reference>
<comment type="caution">
    <text evidence="1">The sequence shown here is derived from an EMBL/GenBank/DDBJ whole genome shotgun (WGS) entry which is preliminary data.</text>
</comment>
<sequence length="207" mass="24469">MEVVSEVLYLILYYLCGVLGTRGCSFCLFSDTNFYNPSLFYKSQDDFIITVEDKDKINSIFYRETIEDRELIFVINPIRNLWKIEEIIDEKDLDKRSEAVDYWITYKSDRHKLDLNIWEESNMFGSDIFLVSCKLDELDKESEMSKLFSRIKRSSKTKKISLLKEELPKIRVFFSFKGRVLELKVTSDTKGEVFIIPFTEEKGCTVF</sequence>
<gene>
    <name evidence="1" type="ORF">HMPREF9712_00194</name>
</gene>
<keyword evidence="2" id="KW-1185">Reference proteome</keyword>
<proteinExistence type="predicted"/>
<dbReference type="Proteomes" id="UP000005402">
    <property type="component" value="Unassembled WGS sequence"/>
</dbReference>
<evidence type="ECO:0000313" key="1">
    <source>
        <dbReference type="EMBL" id="EHO11947.1"/>
    </source>
</evidence>
<evidence type="ECO:0000313" key="2">
    <source>
        <dbReference type="Proteomes" id="UP000005402"/>
    </source>
</evidence>
<dbReference type="EMBL" id="AGEC02000007">
    <property type="protein sequence ID" value="EHO11947.1"/>
    <property type="molecule type" value="Genomic_DNA"/>
</dbReference>
<name>A0ABP2NET7_9FLAO</name>
<accession>A0ABP2NET7</accession>
<organism evidence="1 2">
    <name type="scientific">Myroides odoratimimus CCUG 10230</name>
    <dbReference type="NCBI Taxonomy" id="883150"/>
    <lineage>
        <taxon>Bacteria</taxon>
        <taxon>Pseudomonadati</taxon>
        <taxon>Bacteroidota</taxon>
        <taxon>Flavobacteriia</taxon>
        <taxon>Flavobacteriales</taxon>
        <taxon>Flavobacteriaceae</taxon>
        <taxon>Myroides</taxon>
    </lineage>
</organism>
<protein>
    <submittedName>
        <fullName evidence="1">Uncharacterized protein</fullName>
    </submittedName>
</protein>